<evidence type="ECO:0000313" key="3">
    <source>
        <dbReference type="Proteomes" id="UP000002872"/>
    </source>
</evidence>
<dbReference type="InParanoid" id="I3EF54"/>
<dbReference type="Proteomes" id="UP000002872">
    <property type="component" value="Unassembled WGS sequence"/>
</dbReference>
<feature type="coiled-coil region" evidence="1">
    <location>
        <begin position="31"/>
        <end position="63"/>
    </location>
</feature>
<dbReference type="HOGENOM" id="CLU_2758383_0_0_1"/>
<sequence>MKIRTFKSKSKPSRKSLGILAAPELFVLPMVEQVQQNIDKIEVKQKESRIEDVEVQEKEKKKSNKFWMYM</sequence>
<dbReference type="EMBL" id="GL870880">
    <property type="protein sequence ID" value="EIJ87851.1"/>
    <property type="molecule type" value="Genomic_DNA"/>
</dbReference>
<name>I3EF54_NEMP3</name>
<gene>
    <name evidence="2" type="ORF">NEQG_01923</name>
</gene>
<keyword evidence="1" id="KW-0175">Coiled coil</keyword>
<reference evidence="2" key="1">
    <citation type="submission" date="2011-01" db="EMBL/GenBank/DDBJ databases">
        <title>The Genome Sequence of Nematocida parisii strain ERTm3.</title>
        <authorList>
            <consortium name="The Broad Institute Genome Sequencing Platform"/>
            <consortium name="The Broad Institute Genome Sequencing Center for Infectious Disease"/>
            <person name="Cuomo C."/>
            <person name="Troemel E."/>
            <person name="Young S.K."/>
            <person name="Zeng Q."/>
            <person name="Gargeya S."/>
            <person name="Fitzgerald M."/>
            <person name="Haas B."/>
            <person name="Abouelleil A."/>
            <person name="Alvarado L."/>
            <person name="Arachchi H.M."/>
            <person name="Berlin A."/>
            <person name="Chapman S.B."/>
            <person name="Gearin G."/>
            <person name="Goldberg J."/>
            <person name="Griggs A."/>
            <person name="Gujja S."/>
            <person name="Hansen M."/>
            <person name="Heiman D."/>
            <person name="Howarth C."/>
            <person name="Larimer J."/>
            <person name="Lui A."/>
            <person name="MacDonald P.J.P."/>
            <person name="McCowen C."/>
            <person name="Montmayeur A."/>
            <person name="Murphy C."/>
            <person name="Neiman D."/>
            <person name="Pearson M."/>
            <person name="Priest M."/>
            <person name="Roberts A."/>
            <person name="Saif S."/>
            <person name="Shea T."/>
            <person name="Sisk P."/>
            <person name="Stolte C."/>
            <person name="Sykes S."/>
            <person name="Wortman J."/>
            <person name="Nusbaum C."/>
            <person name="Birren B."/>
        </authorList>
    </citation>
    <scope>NUCLEOTIDE SEQUENCE</scope>
    <source>
        <strain evidence="2">ERTm3</strain>
    </source>
</reference>
<keyword evidence="3" id="KW-1185">Reference proteome</keyword>
<organism evidence="2 3">
    <name type="scientific">Nematocida parisii (strain ERTm3)</name>
    <name type="common">Nematode killer fungus</name>
    <dbReference type="NCBI Taxonomy" id="935791"/>
    <lineage>
        <taxon>Eukaryota</taxon>
        <taxon>Fungi</taxon>
        <taxon>Fungi incertae sedis</taxon>
        <taxon>Microsporidia</taxon>
        <taxon>Nematocida</taxon>
    </lineage>
</organism>
<proteinExistence type="predicted"/>
<dbReference type="AlphaFoldDB" id="I3EF54"/>
<evidence type="ECO:0000313" key="2">
    <source>
        <dbReference type="EMBL" id="EIJ87851.1"/>
    </source>
</evidence>
<protein>
    <submittedName>
        <fullName evidence="2">Uncharacterized protein</fullName>
    </submittedName>
</protein>
<accession>I3EF54</accession>
<evidence type="ECO:0000256" key="1">
    <source>
        <dbReference type="SAM" id="Coils"/>
    </source>
</evidence>
<dbReference type="VEuPathDB" id="MicrosporidiaDB:NEQG_01923"/>